<keyword evidence="3" id="KW-1185">Reference proteome</keyword>
<feature type="region of interest" description="Disordered" evidence="1">
    <location>
        <begin position="144"/>
        <end position="182"/>
    </location>
</feature>
<evidence type="ECO:0000256" key="1">
    <source>
        <dbReference type="SAM" id="MobiDB-lite"/>
    </source>
</evidence>
<sequence>MCNHSGFHRQTGGGTNPSRFHVNEINNVVLEGFFAKNVNNYALLKTFPDQSILKLKLKSKNNVDSRPEFCLDGRIKAKNSEYFSYLDMGDNKEEQDLEQDEDHTDFRTKFCSKKTMGGFSVLLKFKAKKSGKYFGESNTNLNNKSGFLMKSSRNQDMRSRGLRIKKLGKPDRRMNPEFNNGD</sequence>
<gene>
    <name evidence="2" type="ORF">Fot_29496</name>
</gene>
<dbReference type="EMBL" id="JBFOLJ010000008">
    <property type="protein sequence ID" value="KAL2515525.1"/>
    <property type="molecule type" value="Genomic_DNA"/>
</dbReference>
<name>A0ABD1TSV3_9LAMI</name>
<evidence type="ECO:0000313" key="2">
    <source>
        <dbReference type="EMBL" id="KAL2515525.1"/>
    </source>
</evidence>
<comment type="caution">
    <text evidence="2">The sequence shown here is derived from an EMBL/GenBank/DDBJ whole genome shotgun (WGS) entry which is preliminary data.</text>
</comment>
<dbReference type="AlphaFoldDB" id="A0ABD1TSV3"/>
<evidence type="ECO:0000313" key="3">
    <source>
        <dbReference type="Proteomes" id="UP001604277"/>
    </source>
</evidence>
<protein>
    <submittedName>
        <fullName evidence="2">Trihelix transcription factor ASIL1-like</fullName>
    </submittedName>
</protein>
<reference evidence="3" key="1">
    <citation type="submission" date="2024-07" db="EMBL/GenBank/DDBJ databases">
        <title>Two chromosome-level genome assemblies of Korean endemic species Abeliophyllum distichum and Forsythia ovata (Oleaceae).</title>
        <authorList>
            <person name="Jang H."/>
        </authorList>
    </citation>
    <scope>NUCLEOTIDE SEQUENCE [LARGE SCALE GENOMIC DNA]</scope>
</reference>
<accession>A0ABD1TSV3</accession>
<dbReference type="Proteomes" id="UP001604277">
    <property type="component" value="Unassembled WGS sequence"/>
</dbReference>
<proteinExistence type="predicted"/>
<organism evidence="2 3">
    <name type="scientific">Forsythia ovata</name>
    <dbReference type="NCBI Taxonomy" id="205694"/>
    <lineage>
        <taxon>Eukaryota</taxon>
        <taxon>Viridiplantae</taxon>
        <taxon>Streptophyta</taxon>
        <taxon>Embryophyta</taxon>
        <taxon>Tracheophyta</taxon>
        <taxon>Spermatophyta</taxon>
        <taxon>Magnoliopsida</taxon>
        <taxon>eudicotyledons</taxon>
        <taxon>Gunneridae</taxon>
        <taxon>Pentapetalae</taxon>
        <taxon>asterids</taxon>
        <taxon>lamiids</taxon>
        <taxon>Lamiales</taxon>
        <taxon>Oleaceae</taxon>
        <taxon>Forsythieae</taxon>
        <taxon>Forsythia</taxon>
    </lineage>
</organism>